<evidence type="ECO:0000256" key="4">
    <source>
        <dbReference type="SAM" id="SignalP"/>
    </source>
</evidence>
<dbReference type="GO" id="GO:0030431">
    <property type="term" value="P:sleep"/>
    <property type="evidence" value="ECO:0007669"/>
    <property type="project" value="InterPro"/>
</dbReference>
<dbReference type="CDD" id="cd00117">
    <property type="entry name" value="TFP"/>
    <property type="match status" value="1"/>
</dbReference>
<name>V5GYU3_IXORI</name>
<evidence type="ECO:0000256" key="1">
    <source>
        <dbReference type="ARBA" id="ARBA00022729"/>
    </source>
</evidence>
<evidence type="ECO:0000256" key="3">
    <source>
        <dbReference type="SAM" id="MobiDB-lite"/>
    </source>
</evidence>
<reference evidence="5" key="1">
    <citation type="journal article" date="2015" name="Sci. Rep.">
        <title>Tissue- and time-dependent transcription in Ixodes ricinus salivary glands and midguts when blood feeding on the vertebrate host.</title>
        <authorList>
            <person name="Kotsyfakis M."/>
            <person name="Schwarz A."/>
            <person name="Erhart J."/>
            <person name="Ribeiro J.M."/>
        </authorList>
    </citation>
    <scope>NUCLEOTIDE SEQUENCE</scope>
    <source>
        <tissue evidence="5">Salivary gland and midgut</tissue>
    </source>
</reference>
<keyword evidence="1 4" id="KW-0732">Signal</keyword>
<feature type="region of interest" description="Disordered" evidence="3">
    <location>
        <begin position="117"/>
        <end position="164"/>
    </location>
</feature>
<feature type="chain" id="PRO_5004734391" evidence="4">
    <location>
        <begin position="26"/>
        <end position="190"/>
    </location>
</feature>
<feature type="compositionally biased region" description="Low complexity" evidence="3">
    <location>
        <begin position="117"/>
        <end position="147"/>
    </location>
</feature>
<dbReference type="EMBL" id="GANP01014949">
    <property type="protein sequence ID" value="JAB69519.1"/>
    <property type="molecule type" value="mRNA"/>
</dbReference>
<evidence type="ECO:0000313" key="5">
    <source>
        <dbReference type="EMBL" id="JAB69519.1"/>
    </source>
</evidence>
<dbReference type="AlphaFoldDB" id="V5GYU3"/>
<proteinExistence type="evidence at transcript level"/>
<evidence type="ECO:0000256" key="2">
    <source>
        <dbReference type="ARBA" id="ARBA00023180"/>
    </source>
</evidence>
<keyword evidence="2" id="KW-0325">Glycoprotein</keyword>
<dbReference type="GO" id="GO:0032222">
    <property type="term" value="P:regulation of synaptic transmission, cholinergic"/>
    <property type="evidence" value="ECO:0007669"/>
    <property type="project" value="InterPro"/>
</dbReference>
<organism evidence="5">
    <name type="scientific">Ixodes ricinus</name>
    <name type="common">Common tick</name>
    <name type="synonym">Acarus ricinus</name>
    <dbReference type="NCBI Taxonomy" id="34613"/>
    <lineage>
        <taxon>Eukaryota</taxon>
        <taxon>Metazoa</taxon>
        <taxon>Ecdysozoa</taxon>
        <taxon>Arthropoda</taxon>
        <taxon>Chelicerata</taxon>
        <taxon>Arachnida</taxon>
        <taxon>Acari</taxon>
        <taxon>Parasitiformes</taxon>
        <taxon>Ixodida</taxon>
        <taxon>Ixodoidea</taxon>
        <taxon>Ixodidae</taxon>
        <taxon>Ixodinae</taxon>
        <taxon>Ixodes</taxon>
    </lineage>
</organism>
<dbReference type="Pfam" id="PF17064">
    <property type="entry name" value="QVR"/>
    <property type="match status" value="1"/>
</dbReference>
<protein>
    <submittedName>
        <fullName evidence="5">Putative secreted protein</fullName>
    </submittedName>
</protein>
<accession>V5GYU3</accession>
<dbReference type="InterPro" id="IPR031424">
    <property type="entry name" value="QVR-like"/>
</dbReference>
<feature type="signal peptide" evidence="4">
    <location>
        <begin position="1"/>
        <end position="25"/>
    </location>
</feature>
<sequence>MQAKLQRAALAAVLLTVVYLPTALGAIECYVCNSKDTPEYVDKPDASHLKNCSEMEKGSMYTACRKMDINVDFPVNGLPEQKRVVRQCDRRGRTRSALLLQGGLRRPRERVPLLRQQVQRRGPAGARGRRSPGAASAHLPAARAPLGPQTPPPTHTPQLLPTPACRHSPVRVEPWGIRGTCFPSLAPLCP</sequence>